<dbReference type="Proteomes" id="UP000306416">
    <property type="component" value="Unassembled WGS sequence"/>
</dbReference>
<evidence type="ECO:0000256" key="3">
    <source>
        <dbReference type="ARBA" id="ARBA00022989"/>
    </source>
</evidence>
<dbReference type="PANTHER" id="PTHR43701:SF5">
    <property type="entry name" value="MEMBRANE TRANSPORTER PROTEIN-RELATED"/>
    <property type="match status" value="1"/>
</dbReference>
<evidence type="ECO:0000256" key="2">
    <source>
        <dbReference type="ARBA" id="ARBA00022692"/>
    </source>
</evidence>
<dbReference type="EMBL" id="SRSC01000001">
    <property type="protein sequence ID" value="TGU74784.1"/>
    <property type="molecule type" value="Genomic_DNA"/>
</dbReference>
<evidence type="ECO:0000256" key="4">
    <source>
        <dbReference type="ARBA" id="ARBA00023136"/>
    </source>
</evidence>
<comment type="caution">
    <text evidence="6">The sequence shown here is derived from an EMBL/GenBank/DDBJ whole genome shotgun (WGS) entry which is preliminary data.</text>
</comment>
<proteinExistence type="inferred from homology"/>
<keyword evidence="3 5" id="KW-1133">Transmembrane helix</keyword>
<gene>
    <name evidence="6" type="ORF">E4633_04805</name>
</gene>
<evidence type="ECO:0000256" key="5">
    <source>
        <dbReference type="RuleBase" id="RU363041"/>
    </source>
</evidence>
<dbReference type="AlphaFoldDB" id="A0A4S1CLY9"/>
<evidence type="ECO:0000313" key="7">
    <source>
        <dbReference type="Proteomes" id="UP000306416"/>
    </source>
</evidence>
<dbReference type="Pfam" id="PF01925">
    <property type="entry name" value="TauE"/>
    <property type="match status" value="1"/>
</dbReference>
<dbReference type="PANTHER" id="PTHR43701">
    <property type="entry name" value="MEMBRANE TRANSPORTER PROTEIN MJ0441-RELATED"/>
    <property type="match status" value="1"/>
</dbReference>
<protein>
    <recommendedName>
        <fullName evidence="5">Probable membrane transporter protein</fullName>
    </recommendedName>
</protein>
<reference evidence="6 7" key="1">
    <citation type="submission" date="2019-04" db="EMBL/GenBank/DDBJ databases">
        <title>Geobacter oryzae sp. nov., ferric-reducing bacteria isolated from paddy soil.</title>
        <authorList>
            <person name="Xu Z."/>
            <person name="Masuda Y."/>
            <person name="Itoh H."/>
            <person name="Senoo K."/>
        </authorList>
    </citation>
    <scope>NUCLEOTIDE SEQUENCE [LARGE SCALE GENOMIC DNA]</scope>
    <source>
        <strain evidence="6 7">Red111</strain>
    </source>
</reference>
<feature type="transmembrane region" description="Helical" evidence="5">
    <location>
        <begin position="202"/>
        <end position="220"/>
    </location>
</feature>
<accession>A0A4S1CLY9</accession>
<evidence type="ECO:0000313" key="6">
    <source>
        <dbReference type="EMBL" id="TGU74784.1"/>
    </source>
</evidence>
<dbReference type="GO" id="GO:0005886">
    <property type="term" value="C:plasma membrane"/>
    <property type="evidence" value="ECO:0007669"/>
    <property type="project" value="UniProtKB-SubCell"/>
</dbReference>
<dbReference type="InterPro" id="IPR051598">
    <property type="entry name" value="TSUP/Inactive_protease-like"/>
</dbReference>
<dbReference type="RefSeq" id="WP_135869106.1">
    <property type="nucleotide sequence ID" value="NZ_SRSC01000001.1"/>
</dbReference>
<evidence type="ECO:0000256" key="1">
    <source>
        <dbReference type="ARBA" id="ARBA00004141"/>
    </source>
</evidence>
<feature type="transmembrane region" description="Helical" evidence="5">
    <location>
        <begin position="171"/>
        <end position="190"/>
    </location>
</feature>
<comment type="similarity">
    <text evidence="5">Belongs to the 4-toluene sulfonate uptake permease (TSUP) (TC 2.A.102) family.</text>
</comment>
<comment type="subcellular location">
    <subcellularLocation>
        <location evidence="5">Cell membrane</location>
        <topology evidence="5">Multi-pass membrane protein</topology>
    </subcellularLocation>
    <subcellularLocation>
        <location evidence="1">Membrane</location>
        <topology evidence="1">Multi-pass membrane protein</topology>
    </subcellularLocation>
</comment>
<feature type="transmembrane region" description="Helical" evidence="5">
    <location>
        <begin position="137"/>
        <end position="165"/>
    </location>
</feature>
<organism evidence="6 7">
    <name type="scientific">Geomonas terrae</name>
    <dbReference type="NCBI Taxonomy" id="2562681"/>
    <lineage>
        <taxon>Bacteria</taxon>
        <taxon>Pseudomonadati</taxon>
        <taxon>Thermodesulfobacteriota</taxon>
        <taxon>Desulfuromonadia</taxon>
        <taxon>Geobacterales</taxon>
        <taxon>Geobacteraceae</taxon>
        <taxon>Geomonas</taxon>
    </lineage>
</organism>
<sequence length="245" mass="25211">MTLTLLAALFVCILVVAVLYSSVGHGGASGYIALMALFALPTASIKPTALVLNILVAGIATCTYRRAGQFRWSVFWPFAVTSIPMSFVGGALQLPAIYFKPLLGAVLLFAAFRLVYRQVENPVPPSSPPQAVAAAIGMVLGFVSGLIGVGGGIFLSPLLLLFGWATPRQTAGISALFILVNSIAGLLGHVSSLGNVMHGSAWLAAAAVLGGLLGSALGSRLLPVPAILRTLSLVTFSAALKLILT</sequence>
<keyword evidence="4 5" id="KW-0472">Membrane</keyword>
<name>A0A4S1CLY9_9BACT</name>
<dbReference type="InterPro" id="IPR002781">
    <property type="entry name" value="TM_pro_TauE-like"/>
</dbReference>
<keyword evidence="5" id="KW-1003">Cell membrane</keyword>
<keyword evidence="7" id="KW-1185">Reference proteome</keyword>
<keyword evidence="2 5" id="KW-0812">Transmembrane</keyword>
<feature type="transmembrane region" description="Helical" evidence="5">
    <location>
        <begin position="31"/>
        <end position="60"/>
    </location>
</feature>
<feature type="transmembrane region" description="Helical" evidence="5">
    <location>
        <begin position="72"/>
        <end position="92"/>
    </location>
</feature>